<evidence type="ECO:0000313" key="3">
    <source>
        <dbReference type="Proteomes" id="UP000005953"/>
    </source>
</evidence>
<sequence length="116" mass="12814">MDIAQLATVVFLLIGGVFLLIGSFGLFKLPDFYMRLHAPTKASTLGIGSILVASIIFYSFKGDGLSIKEFLITLFIFLTAPITAHMLSKAALHVRCEPRADTLNIDKLEKIRNRES</sequence>
<comment type="caution">
    <text evidence="2">The sequence shown here is derived from an EMBL/GenBank/DDBJ whole genome shotgun (WGS) entry which is preliminary data.</text>
</comment>
<feature type="transmembrane region" description="Helical" evidence="1">
    <location>
        <begin position="39"/>
        <end position="58"/>
    </location>
</feature>
<organism evidence="2 3">
    <name type="scientific">Reinekea blandensis MED297</name>
    <dbReference type="NCBI Taxonomy" id="314283"/>
    <lineage>
        <taxon>Bacteria</taxon>
        <taxon>Pseudomonadati</taxon>
        <taxon>Pseudomonadota</taxon>
        <taxon>Gammaproteobacteria</taxon>
        <taxon>Oceanospirillales</taxon>
        <taxon>Saccharospirillaceae</taxon>
        <taxon>Reinekea</taxon>
    </lineage>
</organism>
<proteinExistence type="predicted"/>
<reference evidence="2 3" key="1">
    <citation type="submission" date="2006-02" db="EMBL/GenBank/DDBJ databases">
        <authorList>
            <person name="Pinhassi J."/>
            <person name="Pedros-Alio C."/>
            <person name="Ferriera S."/>
            <person name="Johnson J."/>
            <person name="Kravitz S."/>
            <person name="Halpern A."/>
            <person name="Remington K."/>
            <person name="Beeson K."/>
            <person name="Tran B."/>
            <person name="Rogers Y.-H."/>
            <person name="Friedman R."/>
            <person name="Venter J.C."/>
        </authorList>
    </citation>
    <scope>NUCLEOTIDE SEQUENCE [LARGE SCALE GENOMIC DNA]</scope>
    <source>
        <strain evidence="2 3">MED297</strain>
    </source>
</reference>
<dbReference type="GO" id="GO:0015385">
    <property type="term" value="F:sodium:proton antiporter activity"/>
    <property type="evidence" value="ECO:0007669"/>
    <property type="project" value="TreeGrafter"/>
</dbReference>
<keyword evidence="3" id="KW-1185">Reference proteome</keyword>
<evidence type="ECO:0000313" key="2">
    <source>
        <dbReference type="EMBL" id="EAR11187.1"/>
    </source>
</evidence>
<keyword evidence="1" id="KW-0812">Transmembrane</keyword>
<feature type="transmembrane region" description="Helical" evidence="1">
    <location>
        <begin position="70"/>
        <end position="87"/>
    </location>
</feature>
<dbReference type="OrthoDB" id="9813804at2"/>
<dbReference type="AlphaFoldDB" id="A4B986"/>
<keyword evidence="1" id="KW-0472">Membrane</keyword>
<dbReference type="EMBL" id="AAOE01000001">
    <property type="protein sequence ID" value="EAR11187.1"/>
    <property type="molecule type" value="Genomic_DNA"/>
</dbReference>
<feature type="transmembrane region" description="Helical" evidence="1">
    <location>
        <begin position="6"/>
        <end position="27"/>
    </location>
</feature>
<dbReference type="STRING" id="314283.MED297_19907"/>
<dbReference type="Proteomes" id="UP000005953">
    <property type="component" value="Unassembled WGS sequence"/>
</dbReference>
<dbReference type="InterPro" id="IPR005133">
    <property type="entry name" value="PhaG_MnhG_YufB"/>
</dbReference>
<gene>
    <name evidence="2" type="ORF">MED297_19907</name>
</gene>
<dbReference type="HOGENOM" id="CLU_121334_1_1_6"/>
<keyword evidence="1" id="KW-1133">Transmembrane helix</keyword>
<dbReference type="RefSeq" id="WP_008044678.1">
    <property type="nucleotide sequence ID" value="NZ_CH724151.1"/>
</dbReference>
<evidence type="ECO:0000256" key="1">
    <source>
        <dbReference type="SAM" id="Phobius"/>
    </source>
</evidence>
<dbReference type="NCBIfam" id="TIGR01300">
    <property type="entry name" value="CPA3_mnhG_phaG"/>
    <property type="match status" value="1"/>
</dbReference>
<protein>
    <submittedName>
        <fullName evidence="2">Na+/H+ antiporter subunit</fullName>
    </submittedName>
</protein>
<dbReference type="NCBIfam" id="NF009316">
    <property type="entry name" value="PRK12674.1-5"/>
    <property type="match status" value="1"/>
</dbReference>
<dbReference type="PANTHER" id="PTHR34703">
    <property type="entry name" value="ANTIPORTER SUBUNIT MNHG2-RELATED"/>
    <property type="match status" value="1"/>
</dbReference>
<accession>A4B986</accession>
<name>A4B986_9GAMM</name>
<dbReference type="PANTHER" id="PTHR34703:SF1">
    <property type="entry name" value="ANTIPORTER SUBUNIT MNHG2-RELATED"/>
    <property type="match status" value="1"/>
</dbReference>
<dbReference type="Pfam" id="PF03334">
    <property type="entry name" value="PhaG_MnhG_YufB"/>
    <property type="match status" value="1"/>
</dbReference>